<evidence type="ECO:0000313" key="3">
    <source>
        <dbReference type="Proteomes" id="UP000001817"/>
    </source>
</evidence>
<organism evidence="2 3">
    <name type="scientific">Paraburkholderia xenovorans (strain LB400)</name>
    <dbReference type="NCBI Taxonomy" id="266265"/>
    <lineage>
        <taxon>Bacteria</taxon>
        <taxon>Pseudomonadati</taxon>
        <taxon>Pseudomonadota</taxon>
        <taxon>Betaproteobacteria</taxon>
        <taxon>Burkholderiales</taxon>
        <taxon>Burkholderiaceae</taxon>
        <taxon>Paraburkholderia</taxon>
    </lineage>
</organism>
<dbReference type="KEGG" id="bxe:Bxe_A3817"/>
<name>Q144Q8_PARXL</name>
<evidence type="ECO:0000256" key="1">
    <source>
        <dbReference type="SAM" id="MobiDB-lite"/>
    </source>
</evidence>
<dbReference type="Proteomes" id="UP000001817">
    <property type="component" value="Chromosome 1"/>
</dbReference>
<protein>
    <submittedName>
        <fullName evidence="2">Uncharacterized protein</fullName>
    </submittedName>
</protein>
<feature type="region of interest" description="Disordered" evidence="1">
    <location>
        <begin position="89"/>
        <end position="112"/>
    </location>
</feature>
<evidence type="ECO:0000313" key="2">
    <source>
        <dbReference type="EMBL" id="ABE29181.1"/>
    </source>
</evidence>
<feature type="region of interest" description="Disordered" evidence="1">
    <location>
        <begin position="1"/>
        <end position="31"/>
    </location>
</feature>
<accession>Q144Q8</accession>
<keyword evidence="3" id="KW-1185">Reference proteome</keyword>
<dbReference type="STRING" id="266265.Bxe_A3817"/>
<dbReference type="EMBL" id="CP000270">
    <property type="protein sequence ID" value="ABE29181.1"/>
    <property type="molecule type" value="Genomic_DNA"/>
</dbReference>
<feature type="compositionally biased region" description="Low complexity" evidence="1">
    <location>
        <begin position="11"/>
        <end position="24"/>
    </location>
</feature>
<dbReference type="AlphaFoldDB" id="Q144Q8"/>
<reference evidence="2 3" key="1">
    <citation type="journal article" date="2006" name="Proc. Natl. Acad. Sci. U.S.A.">
        <title>Burkholderia xenovorans LB400 harbors a multi-replicon, 9.73-Mbp genome shaped for versatility.</title>
        <authorList>
            <person name="Chain P.S."/>
            <person name="Denef V.J."/>
            <person name="Konstantinidis K.T."/>
            <person name="Vergez L.M."/>
            <person name="Agullo L."/>
            <person name="Reyes V.L."/>
            <person name="Hauser L."/>
            <person name="Cordova M."/>
            <person name="Gomez L."/>
            <person name="Gonzalez M."/>
            <person name="Land M."/>
            <person name="Lao V."/>
            <person name="Larimer F."/>
            <person name="LiPuma J.J."/>
            <person name="Mahenthiralingam E."/>
            <person name="Malfatti S.A."/>
            <person name="Marx C.J."/>
            <person name="Parnell J.J."/>
            <person name="Ramette A."/>
            <person name="Richardson P."/>
            <person name="Seeger M."/>
            <person name="Smith D."/>
            <person name="Spilker T."/>
            <person name="Sul W.J."/>
            <person name="Tsoi T.V."/>
            <person name="Ulrich L.E."/>
            <person name="Zhulin I.B."/>
            <person name="Tiedje J.M."/>
        </authorList>
    </citation>
    <scope>NUCLEOTIDE SEQUENCE [LARGE SCALE GENOMIC DNA]</scope>
    <source>
        <strain evidence="2 3">LB400</strain>
    </source>
</reference>
<sequence>MAEKEDGGQGRCAIGGRASSGGRRTSTVPRGARWAVYKDHESSGPHDIGSAAIGGGVASATVGSGVSGDARERISVRAGTNQFMVIAPTTNKSSKGFPWTAGPTTPDERTPPDRALRRTVVWPYCACDVANRWVLL</sequence>
<gene>
    <name evidence="2" type="ORF">Bxe_A3817</name>
</gene>
<proteinExistence type="predicted"/>